<organism evidence="1">
    <name type="scientific">Hexamita inflata</name>
    <dbReference type="NCBI Taxonomy" id="28002"/>
    <lineage>
        <taxon>Eukaryota</taxon>
        <taxon>Metamonada</taxon>
        <taxon>Diplomonadida</taxon>
        <taxon>Hexamitidae</taxon>
        <taxon>Hexamitinae</taxon>
        <taxon>Hexamita</taxon>
    </lineage>
</organism>
<dbReference type="EMBL" id="CAXDID020000071">
    <property type="protein sequence ID" value="CAL6014544.1"/>
    <property type="molecule type" value="Genomic_DNA"/>
</dbReference>
<comment type="caution">
    <text evidence="1">The sequence shown here is derived from an EMBL/GenBank/DDBJ whole genome shotgun (WGS) entry which is preliminary data.</text>
</comment>
<evidence type="ECO:0000313" key="1">
    <source>
        <dbReference type="EMBL" id="CAI9937905.1"/>
    </source>
</evidence>
<dbReference type="EMBL" id="CATOUU010000653">
    <property type="protein sequence ID" value="CAI9937905.1"/>
    <property type="molecule type" value="Genomic_DNA"/>
</dbReference>
<sequence>MEIFKDKISVNNRVHKLCEEEKRNYYVRQNFNCNKFSKLFLDVCLYKIINQAVLAIQAVEEIIQFIPSQQLQQREQDIIEQYGTLSLEAIKLDIEHEIQLKDKVFQIHLDQLERKESDVRENIFVIENNDIYSLKFFDHLLNVDENTTFIVKNCFNLTFDEVSSKIRNLVIEDTQIDSFVGIQNMIQLNNLQINRLVIKQDTELDLNMNNKLFVLDLSANKFENCKYIYFPDSLKILNLSFNNLTNLYSLYLVNFVEIDLRNNQLQDIYQISKIHSLVKLNLLWCPSQL</sequence>
<reference evidence="2 3" key="2">
    <citation type="submission" date="2024-07" db="EMBL/GenBank/DDBJ databases">
        <authorList>
            <person name="Akdeniz Z."/>
        </authorList>
    </citation>
    <scope>NUCLEOTIDE SEQUENCE [LARGE SCALE GENOMIC DNA]</scope>
</reference>
<protein>
    <submittedName>
        <fullName evidence="1">Leucine-rich repeat domain superfamily</fullName>
    </submittedName>
    <submittedName>
        <fullName evidence="2">Leucine-rich_repeat domain superfamily</fullName>
    </submittedName>
</protein>
<name>A0AA86PEN5_9EUKA</name>
<evidence type="ECO:0000313" key="3">
    <source>
        <dbReference type="Proteomes" id="UP001642409"/>
    </source>
</evidence>
<dbReference type="AlphaFoldDB" id="A0AA86PEN5"/>
<dbReference type="Proteomes" id="UP001642409">
    <property type="component" value="Unassembled WGS sequence"/>
</dbReference>
<accession>A0AA86PEN5</accession>
<dbReference type="InterPro" id="IPR001611">
    <property type="entry name" value="Leu-rich_rpt"/>
</dbReference>
<reference evidence="1" key="1">
    <citation type="submission" date="2023-06" db="EMBL/GenBank/DDBJ databases">
        <authorList>
            <person name="Kurt Z."/>
        </authorList>
    </citation>
    <scope>NUCLEOTIDE SEQUENCE</scope>
</reference>
<dbReference type="PROSITE" id="PS51450">
    <property type="entry name" value="LRR"/>
    <property type="match status" value="1"/>
</dbReference>
<gene>
    <name evidence="2" type="ORF">HINF_LOCUS24316</name>
    <name evidence="1" type="ORF">HINF_LOCUS25550</name>
</gene>
<dbReference type="InterPro" id="IPR032675">
    <property type="entry name" value="LRR_dom_sf"/>
</dbReference>
<evidence type="ECO:0000313" key="2">
    <source>
        <dbReference type="EMBL" id="CAL6014544.1"/>
    </source>
</evidence>
<dbReference type="Gene3D" id="3.80.10.10">
    <property type="entry name" value="Ribonuclease Inhibitor"/>
    <property type="match status" value="1"/>
</dbReference>
<dbReference type="SUPFAM" id="SSF52058">
    <property type="entry name" value="L domain-like"/>
    <property type="match status" value="1"/>
</dbReference>
<keyword evidence="3" id="KW-1185">Reference proteome</keyword>
<proteinExistence type="predicted"/>